<feature type="compositionally biased region" description="Basic and acidic residues" evidence="1">
    <location>
        <begin position="157"/>
        <end position="171"/>
    </location>
</feature>
<feature type="compositionally biased region" description="Basic and acidic residues" evidence="1">
    <location>
        <begin position="66"/>
        <end position="80"/>
    </location>
</feature>
<dbReference type="SUPFAM" id="SSF48371">
    <property type="entry name" value="ARM repeat"/>
    <property type="match status" value="1"/>
</dbReference>
<dbReference type="InterPro" id="IPR003890">
    <property type="entry name" value="MIF4G-like_typ-3"/>
</dbReference>
<proteinExistence type="predicted"/>
<dbReference type="InterPro" id="IPR050781">
    <property type="entry name" value="CWC22_splicing_factor"/>
</dbReference>
<feature type="transmembrane region" description="Helical" evidence="2">
    <location>
        <begin position="362"/>
        <end position="383"/>
    </location>
</feature>
<feature type="transmembrane region" description="Helical" evidence="2">
    <location>
        <begin position="292"/>
        <end position="319"/>
    </location>
</feature>
<dbReference type="GO" id="GO:0005730">
    <property type="term" value="C:nucleolus"/>
    <property type="evidence" value="ECO:0007669"/>
    <property type="project" value="TreeGrafter"/>
</dbReference>
<dbReference type="GO" id="GO:0003723">
    <property type="term" value="F:RNA binding"/>
    <property type="evidence" value="ECO:0007669"/>
    <property type="project" value="InterPro"/>
</dbReference>
<name>A0A812V7B5_9DINO</name>
<dbReference type="OrthoDB" id="361797at2759"/>
<dbReference type="SMART" id="SM00543">
    <property type="entry name" value="MIF4G"/>
    <property type="match status" value="1"/>
</dbReference>
<accession>A0A812V7B5</accession>
<dbReference type="Gene3D" id="1.25.40.180">
    <property type="match status" value="1"/>
</dbReference>
<evidence type="ECO:0000313" key="5">
    <source>
        <dbReference type="Proteomes" id="UP000604046"/>
    </source>
</evidence>
<feature type="compositionally biased region" description="Polar residues" evidence="1">
    <location>
        <begin position="125"/>
        <end position="136"/>
    </location>
</feature>
<keyword evidence="2" id="KW-0812">Transmembrane</keyword>
<sequence length="753" mass="81562">MPKLSVQKELRSFVGQVLREGGEDHLLPRSGKGKGGKGKGRGKGKSKGKGKGKSKGKGKGKGKAKSRADEPGNAGEDRVQGPRASRRVQRQQQRKEKKARRAHFFGGHRQNVADENEDKQPEAGSKTTRTQIPTRSASKRKRVDDDDDEITSEECLPAEREDAKGGTRTETADAAGEEGASENAESEMDSGDDEVSNAGSEQDAATTKAENDGRYVPPHLRGKRTQDGLQLQHLRQLKGIMNRVSEGNLDPSCNELVQLLGKLVPAIGSAKAADELADALLQAAVEDPAISVLVLGCFAALVAACHVLLGPAFGAAALLKSAQILKERMAAGLENREKLAEAEEELQNPDARVAKNSIIFQMLLFSFGVLPGSVVFDVVRFVFARSASELSVDLALAILRYGGRKLRSECPEDFREVLKFVNSEASNARETSEEGSEIKSRLDYLLRELSDLKNNKVSFSVMDRFKQTQGWLQTAPLLAGRKVEDHALSVPFRLLQDAAPPNWPLQGGASTILAKATRGAVSDPLREAAIAQRLTSELRQNLFVALMGAEDFQDAAERLSVAASAAKAGCGECCVVLFHCAIREKAPNAFYGHVAHALCSLPAPAGKRFSHGMKRAAVQHIQQAHTYGVRSAVCLAELCASMMVSSSVMLPVAIVRFMRFGGDNDDSGGSQGLRGILGLVLRHMVESLLQQVPESQVSMLFAPLRKYEDVREGMLLILDGHVRPRLPAMAKNPIVWDKFRAARKEVTTRSTMD</sequence>
<feature type="domain" description="MIF4G" evidence="3">
    <location>
        <begin position="234"/>
        <end position="456"/>
    </location>
</feature>
<keyword evidence="5" id="KW-1185">Reference proteome</keyword>
<feature type="compositionally biased region" description="Basic residues" evidence="1">
    <location>
        <begin position="31"/>
        <end position="65"/>
    </location>
</feature>
<feature type="compositionally biased region" description="Acidic residues" evidence="1">
    <location>
        <begin position="175"/>
        <end position="195"/>
    </location>
</feature>
<evidence type="ECO:0000259" key="3">
    <source>
        <dbReference type="SMART" id="SM00543"/>
    </source>
</evidence>
<protein>
    <submittedName>
        <fullName evidence="4">Sgd1 protein</fullName>
    </submittedName>
</protein>
<dbReference type="PANTHER" id="PTHR18034">
    <property type="entry name" value="CELL CYCLE CONTROL PROTEIN CWF22-RELATED"/>
    <property type="match status" value="1"/>
</dbReference>
<dbReference type="EMBL" id="CAJNDS010002828">
    <property type="protein sequence ID" value="CAE7611440.1"/>
    <property type="molecule type" value="Genomic_DNA"/>
</dbReference>
<feature type="region of interest" description="Disordered" evidence="1">
    <location>
        <begin position="17"/>
        <end position="228"/>
    </location>
</feature>
<gene>
    <name evidence="4" type="primary">sgd1</name>
    <name evidence="4" type="ORF">SNAT2548_LOCUS34757</name>
</gene>
<evidence type="ECO:0000256" key="1">
    <source>
        <dbReference type="SAM" id="MobiDB-lite"/>
    </source>
</evidence>
<keyword evidence="2" id="KW-1133">Transmembrane helix</keyword>
<dbReference type="Proteomes" id="UP000604046">
    <property type="component" value="Unassembled WGS sequence"/>
</dbReference>
<keyword evidence="2" id="KW-0472">Membrane</keyword>
<dbReference type="PANTHER" id="PTHR18034:SF4">
    <property type="entry name" value="NUCLEOLAR MIF4G DOMAIN-CONTAINING PROTEIN 1"/>
    <property type="match status" value="1"/>
</dbReference>
<dbReference type="InterPro" id="IPR016024">
    <property type="entry name" value="ARM-type_fold"/>
</dbReference>
<dbReference type="GO" id="GO:0042274">
    <property type="term" value="P:ribosomal small subunit biogenesis"/>
    <property type="evidence" value="ECO:0007669"/>
    <property type="project" value="TreeGrafter"/>
</dbReference>
<reference evidence="4" key="1">
    <citation type="submission" date="2021-02" db="EMBL/GenBank/DDBJ databases">
        <authorList>
            <person name="Dougan E. K."/>
            <person name="Rhodes N."/>
            <person name="Thang M."/>
            <person name="Chan C."/>
        </authorList>
    </citation>
    <scope>NUCLEOTIDE SEQUENCE</scope>
</reference>
<comment type="caution">
    <text evidence="4">The sequence shown here is derived from an EMBL/GenBank/DDBJ whole genome shotgun (WGS) entry which is preliminary data.</text>
</comment>
<dbReference type="Pfam" id="PF02854">
    <property type="entry name" value="MIF4G"/>
    <property type="match status" value="1"/>
</dbReference>
<organism evidence="4 5">
    <name type="scientific">Symbiodinium natans</name>
    <dbReference type="NCBI Taxonomy" id="878477"/>
    <lineage>
        <taxon>Eukaryota</taxon>
        <taxon>Sar</taxon>
        <taxon>Alveolata</taxon>
        <taxon>Dinophyceae</taxon>
        <taxon>Suessiales</taxon>
        <taxon>Symbiodiniaceae</taxon>
        <taxon>Symbiodinium</taxon>
    </lineage>
</organism>
<evidence type="ECO:0000256" key="2">
    <source>
        <dbReference type="SAM" id="Phobius"/>
    </source>
</evidence>
<dbReference type="AlphaFoldDB" id="A0A812V7B5"/>
<evidence type="ECO:0000313" key="4">
    <source>
        <dbReference type="EMBL" id="CAE7611440.1"/>
    </source>
</evidence>